<comment type="caution">
    <text evidence="2">The sequence shown here is derived from an EMBL/GenBank/DDBJ whole genome shotgun (WGS) entry which is preliminary data.</text>
</comment>
<dbReference type="VEuPathDB" id="FungiDB:FUN_014332"/>
<dbReference type="AlphaFoldDB" id="A0A2I1DV11"/>
<dbReference type="OrthoDB" id="10488001at2759"/>
<sequence>MTTNDNVIDVTGCKQILRDSTHTTTDNKENADDNGNTKGHEYGKIVKCKQYGHYAKTCQTLML</sequence>
<protein>
    <submittedName>
        <fullName evidence="2">Uncharacterized protein</fullName>
    </submittedName>
</protein>
<gene>
    <name evidence="2" type="ORF">RhiirC2_848509</name>
</gene>
<dbReference type="VEuPathDB" id="FungiDB:RhiirFUN_011524"/>
<dbReference type="EMBL" id="LLXL01000446">
    <property type="protein sequence ID" value="PKK72320.1"/>
    <property type="molecule type" value="Genomic_DNA"/>
</dbReference>
<organism evidence="2 3">
    <name type="scientific">Rhizophagus irregularis</name>
    <dbReference type="NCBI Taxonomy" id="588596"/>
    <lineage>
        <taxon>Eukaryota</taxon>
        <taxon>Fungi</taxon>
        <taxon>Fungi incertae sedis</taxon>
        <taxon>Mucoromycota</taxon>
        <taxon>Glomeromycotina</taxon>
        <taxon>Glomeromycetes</taxon>
        <taxon>Glomerales</taxon>
        <taxon>Glomeraceae</taxon>
        <taxon>Rhizophagus</taxon>
    </lineage>
</organism>
<feature type="region of interest" description="Disordered" evidence="1">
    <location>
        <begin position="19"/>
        <end position="38"/>
    </location>
</feature>
<accession>A0A2I1DV11</accession>
<reference evidence="2 3" key="2">
    <citation type="submission" date="2017-10" db="EMBL/GenBank/DDBJ databases">
        <title>Extensive intraspecific genome diversity in a model arbuscular mycorrhizal fungus.</title>
        <authorList>
            <person name="Chen E.C.H."/>
            <person name="Morin E."/>
            <person name="Baudet D."/>
            <person name="Noel J."/>
            <person name="Ndikumana S."/>
            <person name="Charron P."/>
            <person name="St-Onge C."/>
            <person name="Giorgi J."/>
            <person name="Grigoriev I.V."/>
            <person name="Roux C."/>
            <person name="Martin F.M."/>
            <person name="Corradi N."/>
        </authorList>
    </citation>
    <scope>NUCLEOTIDE SEQUENCE [LARGE SCALE GENOMIC DNA]</scope>
    <source>
        <strain evidence="2 3">C2</strain>
    </source>
</reference>
<evidence type="ECO:0000313" key="3">
    <source>
        <dbReference type="Proteomes" id="UP000233469"/>
    </source>
</evidence>
<evidence type="ECO:0000313" key="2">
    <source>
        <dbReference type="EMBL" id="PKK72320.1"/>
    </source>
</evidence>
<feature type="compositionally biased region" description="Basic and acidic residues" evidence="1">
    <location>
        <begin position="19"/>
        <end position="31"/>
    </location>
</feature>
<proteinExistence type="predicted"/>
<dbReference type="Proteomes" id="UP000233469">
    <property type="component" value="Unassembled WGS sequence"/>
</dbReference>
<evidence type="ECO:0000256" key="1">
    <source>
        <dbReference type="SAM" id="MobiDB-lite"/>
    </source>
</evidence>
<name>A0A2I1DV11_9GLOM</name>
<reference evidence="2 3" key="1">
    <citation type="submission" date="2016-04" db="EMBL/GenBank/DDBJ databases">
        <title>Genome analyses suggest a sexual origin of heterokaryosis in a supposedly ancient asexual fungus.</title>
        <authorList>
            <person name="Ropars J."/>
            <person name="Sedzielewska K."/>
            <person name="Noel J."/>
            <person name="Charron P."/>
            <person name="Farinelli L."/>
            <person name="Marton T."/>
            <person name="Kruger M."/>
            <person name="Pelin A."/>
            <person name="Brachmann A."/>
            <person name="Corradi N."/>
        </authorList>
    </citation>
    <scope>NUCLEOTIDE SEQUENCE [LARGE SCALE GENOMIC DNA]</scope>
    <source>
        <strain evidence="2 3">C2</strain>
    </source>
</reference>